<dbReference type="PANTHER" id="PTHR48104">
    <property type="entry name" value="METACASPASE-4"/>
    <property type="match status" value="1"/>
</dbReference>
<dbReference type="GO" id="GO:0006915">
    <property type="term" value="P:apoptotic process"/>
    <property type="evidence" value="ECO:0007669"/>
    <property type="project" value="UniProtKB-KW"/>
</dbReference>
<proteinExistence type="inferred from homology"/>
<dbReference type="InterPro" id="IPR050452">
    <property type="entry name" value="Metacaspase"/>
</dbReference>
<protein>
    <recommendedName>
        <fullName evidence="5">Peptidase C14 caspase domain-containing protein</fullName>
    </recommendedName>
</protein>
<feature type="domain" description="Peptidase C14 caspase" evidence="5">
    <location>
        <begin position="96"/>
        <end position="346"/>
    </location>
</feature>
<evidence type="ECO:0000313" key="6">
    <source>
        <dbReference type="EMBL" id="CAE6387305.1"/>
    </source>
</evidence>
<keyword evidence="3" id="KW-0788">Thiol protease</keyword>
<evidence type="ECO:0000256" key="3">
    <source>
        <dbReference type="ARBA" id="ARBA00022807"/>
    </source>
</evidence>
<dbReference type="PANTHER" id="PTHR48104:SF30">
    <property type="entry name" value="METACASPASE-1"/>
    <property type="match status" value="1"/>
</dbReference>
<dbReference type="AlphaFoldDB" id="A0A8H2WJG1"/>
<gene>
    <name evidence="6" type="ORF">RDB_LOCUS28573</name>
</gene>
<keyword evidence="2" id="KW-0053">Apoptosis</keyword>
<dbReference type="Pfam" id="PF00656">
    <property type="entry name" value="Peptidase_C14"/>
    <property type="match status" value="1"/>
</dbReference>
<evidence type="ECO:0000256" key="4">
    <source>
        <dbReference type="SAM" id="Phobius"/>
    </source>
</evidence>
<dbReference type="EMBL" id="CAJMWT010001208">
    <property type="protein sequence ID" value="CAE6387305.1"/>
    <property type="molecule type" value="Genomic_DNA"/>
</dbReference>
<accession>A0A8H2WJG1</accession>
<evidence type="ECO:0000259" key="5">
    <source>
        <dbReference type="Pfam" id="PF00656"/>
    </source>
</evidence>
<comment type="similarity">
    <text evidence="1">Belongs to the peptidase C14B family.</text>
</comment>
<dbReference type="GO" id="GO:0006508">
    <property type="term" value="P:proteolysis"/>
    <property type="evidence" value="ECO:0007669"/>
    <property type="project" value="InterPro"/>
</dbReference>
<comment type="caution">
    <text evidence="6">The sequence shown here is derived from an EMBL/GenBank/DDBJ whole genome shotgun (WGS) entry which is preliminary data.</text>
</comment>
<keyword evidence="4" id="KW-0812">Transmembrane</keyword>
<dbReference type="SUPFAM" id="SSF52129">
    <property type="entry name" value="Caspase-like"/>
    <property type="match status" value="1"/>
</dbReference>
<evidence type="ECO:0000313" key="7">
    <source>
        <dbReference type="Proteomes" id="UP000663843"/>
    </source>
</evidence>
<evidence type="ECO:0000256" key="2">
    <source>
        <dbReference type="ARBA" id="ARBA00022703"/>
    </source>
</evidence>
<dbReference type="InterPro" id="IPR029030">
    <property type="entry name" value="Caspase-like_dom_sf"/>
</dbReference>
<keyword evidence="4" id="KW-1133">Transmembrane helix</keyword>
<name>A0A8H2WJG1_9AGAM</name>
<organism evidence="6 7">
    <name type="scientific">Rhizoctonia solani</name>
    <dbReference type="NCBI Taxonomy" id="456999"/>
    <lineage>
        <taxon>Eukaryota</taxon>
        <taxon>Fungi</taxon>
        <taxon>Dikarya</taxon>
        <taxon>Basidiomycota</taxon>
        <taxon>Agaricomycotina</taxon>
        <taxon>Agaricomycetes</taxon>
        <taxon>Cantharellales</taxon>
        <taxon>Ceratobasidiaceae</taxon>
        <taxon>Rhizoctonia</taxon>
    </lineage>
</organism>
<keyword evidence="4" id="KW-0472">Membrane</keyword>
<dbReference type="GO" id="GO:0004197">
    <property type="term" value="F:cysteine-type endopeptidase activity"/>
    <property type="evidence" value="ECO:0007669"/>
    <property type="project" value="InterPro"/>
</dbReference>
<dbReference type="GO" id="GO:0005737">
    <property type="term" value="C:cytoplasm"/>
    <property type="evidence" value="ECO:0007669"/>
    <property type="project" value="TreeGrafter"/>
</dbReference>
<keyword evidence="3" id="KW-0645">Protease</keyword>
<dbReference type="Gene3D" id="3.40.50.1460">
    <property type="match status" value="1"/>
</dbReference>
<dbReference type="InterPro" id="IPR011600">
    <property type="entry name" value="Pept_C14_caspase"/>
</dbReference>
<reference evidence="6" key="1">
    <citation type="submission" date="2021-01" db="EMBL/GenBank/DDBJ databases">
        <authorList>
            <person name="Kaushik A."/>
        </authorList>
    </citation>
    <scope>NUCLEOTIDE SEQUENCE</scope>
    <source>
        <strain evidence="6">AG2-2IIIB</strain>
    </source>
</reference>
<dbReference type="Proteomes" id="UP000663843">
    <property type="component" value="Unassembled WGS sequence"/>
</dbReference>
<evidence type="ECO:0000256" key="1">
    <source>
        <dbReference type="ARBA" id="ARBA00009005"/>
    </source>
</evidence>
<sequence length="786" mass="86421">MYTFATCRLIELCQVRLLHSALVIIILYCAYYGLPGLISSFDTYFNRSRETKHRESQHKSRSTTGATCNLGLEATIDTPKPDSLISARPNSSHSFHALVIGINNYPTLDPLAGAIADADSVSSFLTGELGVPSEHIINLRNEGASRAAIIQGLRKLRDDPRITHGDPILVYYAGHGGSKREARSGHTGGNMKEVQVIFPHDYGVCKTGTNQPINCIPDYTIAALLDELAEAKGNNITVVFDSCHSASGSRDGLGISSTLQPRCAPILYDIPSDLDADIVKSRPSFSISRSVDPVNLLCTDQASHVLLAACGSRERAWECDERGQFTTALLSALRTCGAENVTYHNLLISLPKLPNQSPHCYGINKSRILFDSRASSLKPAYIPVTVDGDTLVLGAGTASGVVSASIWELYASAANDTPPLGRFIAGMPHMSTTELTPLTGNRENSVESTRSWDLLTQKRLYARQVGAGVGNELKVWFSSQAAQLLFQDDSLEKQAQPSNSSRHEISYVQHPREGADVSVEICDSSSAPGKREVAFTLCDSLAERYNVSRLDQRMPMNRADVEAMLFAAAKWNWHLRRTNTRYTEHSDQSNIGIEMYKVGKRIRGRREFLQTPEPVSIEYNARTSTGLVEFITRDQDLYGVKLYNKKDIPFHVKMFFFDATDFSIGKFLCNITRVTVQLTSTKVQLFGHSASSDAGDPELPASGELLIGDGGDGGSPLRFTISPKSKVELGYLKIFWSTERLELDDIVQRSAFKLGPSRGFKLNAKRRPVKDWGSVCLALIQRSPLE</sequence>
<feature type="transmembrane region" description="Helical" evidence="4">
    <location>
        <begin position="21"/>
        <end position="41"/>
    </location>
</feature>
<keyword evidence="3" id="KW-0378">Hydrolase</keyword>